<accession>E9DGI2</accession>
<dbReference type="EMBL" id="GL636506">
    <property type="protein sequence ID" value="EFW14343.1"/>
    <property type="molecule type" value="Genomic_DNA"/>
</dbReference>
<dbReference type="Proteomes" id="UP000002497">
    <property type="component" value="Unassembled WGS sequence"/>
</dbReference>
<keyword evidence="3" id="KW-1185">Reference proteome</keyword>
<dbReference type="AlphaFoldDB" id="E9DGI2"/>
<feature type="region of interest" description="Disordered" evidence="1">
    <location>
        <begin position="96"/>
        <end position="155"/>
    </location>
</feature>
<dbReference type="eggNOG" id="ENOG502RQQP">
    <property type="taxonomic scope" value="Eukaryota"/>
</dbReference>
<proteinExistence type="predicted"/>
<dbReference type="OrthoDB" id="4202278at2759"/>
<evidence type="ECO:0000313" key="3">
    <source>
        <dbReference type="Proteomes" id="UP000002497"/>
    </source>
</evidence>
<feature type="compositionally biased region" description="Polar residues" evidence="1">
    <location>
        <begin position="107"/>
        <end position="123"/>
    </location>
</feature>
<gene>
    <name evidence="2" type="ORF">CPSG_08931</name>
</gene>
<evidence type="ECO:0000313" key="2">
    <source>
        <dbReference type="EMBL" id="EFW14343.1"/>
    </source>
</evidence>
<dbReference type="VEuPathDB" id="FungiDB:D8B26_008207"/>
<name>E9DGI2_COCPS</name>
<reference evidence="3" key="2">
    <citation type="submission" date="2010-03" db="EMBL/GenBank/DDBJ databases">
        <title>The genome sequence of Coccidioides posadasii strain Silveira.</title>
        <authorList>
            <consortium name="The Broad Institute Genome Sequencing Center for Infectious Disease"/>
            <person name="Neafsey D."/>
            <person name="Orbach M."/>
            <person name="Henn M.R."/>
            <person name="Cole G.T."/>
            <person name="Galgiani J."/>
            <person name="Gardner M.J."/>
            <person name="Kirkland T.N."/>
            <person name="Taylor J.W."/>
            <person name="Young S.K."/>
            <person name="Zeng Q."/>
            <person name="Koehrsen M."/>
            <person name="Alvarado L."/>
            <person name="Berlin A."/>
            <person name="Borenstein D."/>
            <person name="Chapman S.B."/>
            <person name="Chen Z."/>
            <person name="Engels R."/>
            <person name="Freedman E."/>
            <person name="Gellesch M."/>
            <person name="Goldberg J."/>
            <person name="Griggs A."/>
            <person name="Gujja S."/>
            <person name="Heilman E."/>
            <person name="Heiman D."/>
            <person name="Howarth C."/>
            <person name="Jen D."/>
            <person name="Larson L."/>
            <person name="Mehta T."/>
            <person name="Neiman D."/>
            <person name="Park D."/>
            <person name="Pearson M."/>
            <person name="Richards J."/>
            <person name="Roberts A."/>
            <person name="Saif S."/>
            <person name="Shea T."/>
            <person name="Shenoy N."/>
            <person name="Sisk P."/>
            <person name="Stolte C."/>
            <person name="Sykes S."/>
            <person name="Walk T."/>
            <person name="White J."/>
            <person name="Yandava C."/>
            <person name="Haas B."/>
            <person name="Nusbaum C."/>
            <person name="Birren B."/>
        </authorList>
    </citation>
    <scope>NUCLEOTIDE SEQUENCE [LARGE SCALE GENOMIC DNA]</scope>
    <source>
        <strain evidence="3">RMSCC 757 / Silveira</strain>
    </source>
</reference>
<dbReference type="VEuPathDB" id="FungiDB:CPSG_08931"/>
<dbReference type="HOGENOM" id="CLU_076137_0_0_1"/>
<organism evidence="3">
    <name type="scientific">Coccidioides posadasii (strain RMSCC 757 / Silveira)</name>
    <name type="common">Valley fever fungus</name>
    <dbReference type="NCBI Taxonomy" id="443226"/>
    <lineage>
        <taxon>Eukaryota</taxon>
        <taxon>Fungi</taxon>
        <taxon>Dikarya</taxon>
        <taxon>Ascomycota</taxon>
        <taxon>Pezizomycotina</taxon>
        <taxon>Eurotiomycetes</taxon>
        <taxon>Eurotiomycetidae</taxon>
        <taxon>Onygenales</taxon>
        <taxon>Onygenaceae</taxon>
        <taxon>Coccidioides</taxon>
    </lineage>
</organism>
<reference evidence="3" key="1">
    <citation type="journal article" date="2010" name="Genome Res.">
        <title>Population genomic sequencing of Coccidioides fungi reveals recent hybridization and transposon control.</title>
        <authorList>
            <person name="Neafsey D.E."/>
            <person name="Barker B.M."/>
            <person name="Sharpton T.J."/>
            <person name="Stajich J.E."/>
            <person name="Park D.J."/>
            <person name="Whiston E."/>
            <person name="Hung C.-Y."/>
            <person name="McMahan C."/>
            <person name="White J."/>
            <person name="Sykes S."/>
            <person name="Heiman D."/>
            <person name="Young S."/>
            <person name="Zeng Q."/>
            <person name="Abouelleil A."/>
            <person name="Aftuck L."/>
            <person name="Bessette D."/>
            <person name="Brown A."/>
            <person name="FitzGerald M."/>
            <person name="Lui A."/>
            <person name="Macdonald J.P."/>
            <person name="Priest M."/>
            <person name="Orbach M.J."/>
            <person name="Galgiani J.N."/>
            <person name="Kirkland T.N."/>
            <person name="Cole G.T."/>
            <person name="Birren B.W."/>
            <person name="Henn M.R."/>
            <person name="Taylor J.W."/>
            <person name="Rounsley S.D."/>
        </authorList>
    </citation>
    <scope>NUCLEOTIDE SEQUENCE [LARGE SCALE GENOMIC DNA]</scope>
    <source>
        <strain evidence="3">RMSCC 757 / Silveira</strain>
    </source>
</reference>
<dbReference type="OMA" id="WGFRLEL"/>
<protein>
    <submittedName>
        <fullName evidence="2">Uncharacterized protein</fullName>
    </submittedName>
</protein>
<evidence type="ECO:0000256" key="1">
    <source>
        <dbReference type="SAM" id="MobiDB-lite"/>
    </source>
</evidence>
<sequence>MQLNRYQRTRELLLEQNVEQTSWPRPIITPPGVRPGALSVQGIRGANRSVETPLIILEYYDLEAPPELLLHLVPPGIEFPAWLNLPPFPNGGAGPLMPFEDAFREPSQGSSYHTPEPSSASETDGTDSDQASEVDTKEPGENSGDGLSETSDGADNEFDVDAFITLNEEQSSAEGVAPITWRPANPLPDFNQLWVSDIERMRSQLRIFPDGRMMLNFETGSPLWGFRLELAQFIRNRSINENELASSDFLLKQLLSPTGVEEVNSTLYLIVFKESIALPYPLKLRTSRNNLTKLVTCVTEVFSRAKDLTSCPERITD</sequence>